<keyword evidence="1" id="KW-0732">Signal</keyword>
<name>A0ABU5EGR9_9PROT</name>
<dbReference type="RefSeq" id="WP_320510288.1">
    <property type="nucleotide sequence ID" value="NZ_JAXCLW010000008.1"/>
</dbReference>
<proteinExistence type="predicted"/>
<reference evidence="2 3" key="1">
    <citation type="journal article" date="2016" name="Antonie Van Leeuwenhoek">
        <title>Dongia soli sp. nov., isolated from soil from Dokdo, Korea.</title>
        <authorList>
            <person name="Kim D.U."/>
            <person name="Lee H."/>
            <person name="Kim H."/>
            <person name="Kim S.G."/>
            <person name="Ka J.O."/>
        </authorList>
    </citation>
    <scope>NUCLEOTIDE SEQUENCE [LARGE SCALE GENOMIC DNA]</scope>
    <source>
        <strain evidence="2 3">D78</strain>
    </source>
</reference>
<evidence type="ECO:0000313" key="2">
    <source>
        <dbReference type="EMBL" id="MDY0885214.1"/>
    </source>
</evidence>
<sequence length="157" mass="16979">MRKSGFKSPVFKLMAVAATTAVCAVAAMPAEARDTPYHLKIEDVKKDPRYAENVPGNITFYFAGQQAPGSGKDLGEYVTNKKSNSFGRPDEEACRWAMISAMKELGERAVAEGGDTVINIISYYKKNPFSSDSEYECHAGGFVAGVALKGTVVKLNK</sequence>
<accession>A0ABU5EGR9</accession>
<evidence type="ECO:0008006" key="4">
    <source>
        <dbReference type="Google" id="ProtNLM"/>
    </source>
</evidence>
<protein>
    <recommendedName>
        <fullName evidence="4">Excinuclease ATPase subunit</fullName>
    </recommendedName>
</protein>
<comment type="caution">
    <text evidence="2">The sequence shown here is derived from an EMBL/GenBank/DDBJ whole genome shotgun (WGS) entry which is preliminary data.</text>
</comment>
<dbReference type="Proteomes" id="UP001279642">
    <property type="component" value="Unassembled WGS sequence"/>
</dbReference>
<feature type="chain" id="PRO_5045608942" description="Excinuclease ATPase subunit" evidence="1">
    <location>
        <begin position="33"/>
        <end position="157"/>
    </location>
</feature>
<evidence type="ECO:0000313" key="3">
    <source>
        <dbReference type="Proteomes" id="UP001279642"/>
    </source>
</evidence>
<evidence type="ECO:0000256" key="1">
    <source>
        <dbReference type="SAM" id="SignalP"/>
    </source>
</evidence>
<gene>
    <name evidence="2" type="ORF">SMD27_20400</name>
</gene>
<keyword evidence="3" id="KW-1185">Reference proteome</keyword>
<organism evidence="2 3">
    <name type="scientific">Dongia soli</name>
    <dbReference type="NCBI Taxonomy" id="600628"/>
    <lineage>
        <taxon>Bacteria</taxon>
        <taxon>Pseudomonadati</taxon>
        <taxon>Pseudomonadota</taxon>
        <taxon>Alphaproteobacteria</taxon>
        <taxon>Rhodospirillales</taxon>
        <taxon>Dongiaceae</taxon>
        <taxon>Dongia</taxon>
    </lineage>
</organism>
<feature type="signal peptide" evidence="1">
    <location>
        <begin position="1"/>
        <end position="32"/>
    </location>
</feature>
<dbReference type="EMBL" id="JAXCLW010000008">
    <property type="protein sequence ID" value="MDY0885214.1"/>
    <property type="molecule type" value="Genomic_DNA"/>
</dbReference>